<dbReference type="AlphaFoldDB" id="A0A1H0SFJ9"/>
<dbReference type="InterPro" id="IPR011042">
    <property type="entry name" value="6-blade_b-propeller_TolB-like"/>
</dbReference>
<keyword evidence="1" id="KW-1133">Transmembrane helix</keyword>
<dbReference type="SUPFAM" id="SSF101898">
    <property type="entry name" value="NHL repeat"/>
    <property type="match status" value="1"/>
</dbReference>
<name>A0A1H0SFJ9_9ACTN</name>
<proteinExistence type="predicted"/>
<organism evidence="2 3">
    <name type="scientific">Klenkia soli</name>
    <dbReference type="NCBI Taxonomy" id="1052260"/>
    <lineage>
        <taxon>Bacteria</taxon>
        <taxon>Bacillati</taxon>
        <taxon>Actinomycetota</taxon>
        <taxon>Actinomycetes</taxon>
        <taxon>Geodermatophilales</taxon>
        <taxon>Geodermatophilaceae</taxon>
        <taxon>Klenkia</taxon>
    </lineage>
</organism>
<sequence length="374" mass="37450">MLEDGELLPEARTRRSWARSRRSAAVLLCTAVLTGPFLPGSFLSNGVPQRGVETAAAEEPAALYGAPQDLCSVTDARLPEISGMAVDGGTTTVMNDGGDAVVVYQLDGGCAVTGERTAAVDPYDPEDMALAADGTVWLADTGDNRLSRATVALIALAPDGAATVYRLTYPDGPRDVEALLLAPDGTPYLVTKEVLGTSEVYRPVGALDAGAAVPLEKVADLPLALTGTEGGPVGRAGQLMITGGAVSPDGAVLALRTYTDAYVWALSGSDVVGALAAAPVVVPLPAAPQGEAIAFAADGRSLVVTGEGLPAVVTALPAVGALSPAASTEPATATEAAGETAAAPRAPLSPWAAGAIAVVAAAVLVAGVGRLRRR</sequence>
<keyword evidence="1" id="KW-0812">Transmembrane</keyword>
<accession>A0A1H0SFJ9</accession>
<keyword evidence="1" id="KW-0472">Membrane</keyword>
<dbReference type="Proteomes" id="UP000199088">
    <property type="component" value="Unassembled WGS sequence"/>
</dbReference>
<dbReference type="STRING" id="1052260.SAMN05660199_03819"/>
<evidence type="ECO:0000256" key="1">
    <source>
        <dbReference type="SAM" id="Phobius"/>
    </source>
</evidence>
<dbReference type="EMBL" id="FNIR01000013">
    <property type="protein sequence ID" value="SDP40591.1"/>
    <property type="molecule type" value="Genomic_DNA"/>
</dbReference>
<dbReference type="RefSeq" id="WP_242654202.1">
    <property type="nucleotide sequence ID" value="NZ_FNIR01000013.1"/>
</dbReference>
<protein>
    <submittedName>
        <fullName evidence="2">Uncharacterized protein</fullName>
    </submittedName>
</protein>
<keyword evidence="3" id="KW-1185">Reference proteome</keyword>
<reference evidence="3" key="1">
    <citation type="submission" date="2016-10" db="EMBL/GenBank/DDBJ databases">
        <authorList>
            <person name="Varghese N."/>
            <person name="Submissions S."/>
        </authorList>
    </citation>
    <scope>NUCLEOTIDE SEQUENCE [LARGE SCALE GENOMIC DNA]</scope>
    <source>
        <strain evidence="3">DSM 45843</strain>
    </source>
</reference>
<gene>
    <name evidence="2" type="ORF">SAMN05660199_03819</name>
</gene>
<evidence type="ECO:0000313" key="2">
    <source>
        <dbReference type="EMBL" id="SDP40591.1"/>
    </source>
</evidence>
<dbReference type="Gene3D" id="2.120.10.30">
    <property type="entry name" value="TolB, C-terminal domain"/>
    <property type="match status" value="1"/>
</dbReference>
<feature type="transmembrane region" description="Helical" evidence="1">
    <location>
        <begin position="351"/>
        <end position="371"/>
    </location>
</feature>
<evidence type="ECO:0000313" key="3">
    <source>
        <dbReference type="Proteomes" id="UP000199088"/>
    </source>
</evidence>